<proteinExistence type="predicted"/>
<dbReference type="Proteomes" id="UP001056291">
    <property type="component" value="Chromosome"/>
</dbReference>
<organism evidence="1 2">
    <name type="scientific">Sneathiella marina</name>
    <dbReference type="NCBI Taxonomy" id="2950108"/>
    <lineage>
        <taxon>Bacteria</taxon>
        <taxon>Pseudomonadati</taxon>
        <taxon>Pseudomonadota</taxon>
        <taxon>Alphaproteobacteria</taxon>
        <taxon>Sneathiellales</taxon>
        <taxon>Sneathiellaceae</taxon>
        <taxon>Sneathiella</taxon>
    </lineage>
</organism>
<evidence type="ECO:0000313" key="2">
    <source>
        <dbReference type="Proteomes" id="UP001056291"/>
    </source>
</evidence>
<reference evidence="1" key="1">
    <citation type="submission" date="2022-06" db="EMBL/GenBank/DDBJ databases">
        <title>Sneathiella actinostolidae sp. nov., isolated from a sea anemonein the Western Pacific Ocean.</title>
        <authorList>
            <person name="Wei M.J."/>
        </authorList>
    </citation>
    <scope>NUCLEOTIDE SEQUENCE</scope>
    <source>
        <strain evidence="1">PHK-P5</strain>
    </source>
</reference>
<gene>
    <name evidence="1" type="ORF">NBZ79_17605</name>
</gene>
<evidence type="ECO:0008006" key="3">
    <source>
        <dbReference type="Google" id="ProtNLM"/>
    </source>
</evidence>
<keyword evidence="2" id="KW-1185">Reference proteome</keyword>
<protein>
    <recommendedName>
        <fullName evidence="3">Anti sigma-E protein RseA N-terminal domain-containing protein</fullName>
    </recommendedName>
</protein>
<dbReference type="EMBL" id="CP098747">
    <property type="protein sequence ID" value="USG60976.1"/>
    <property type="molecule type" value="Genomic_DNA"/>
</dbReference>
<dbReference type="RefSeq" id="WP_251933943.1">
    <property type="nucleotide sequence ID" value="NZ_CP098747.1"/>
</dbReference>
<evidence type="ECO:0000313" key="1">
    <source>
        <dbReference type="EMBL" id="USG60976.1"/>
    </source>
</evidence>
<name>A0ABY4W2A7_9PROT</name>
<accession>A0ABY4W2A7</accession>
<sequence length="149" mass="16222">MKEKQSADLNHFKSVVESYGAEKRNWPVEDHALMENLLQNSDVARSLLRQEEKFDTALRSSGPALQAPSALLSRVLSDAQNLNQGSILQTLWPFGAIWQPASGLAMAAFVGVMLGVASPNLLNGSSNSSIDEPAFNDTLFDLEYDNGNI</sequence>